<keyword evidence="1" id="KW-0472">Membrane</keyword>
<feature type="non-terminal residue" evidence="2">
    <location>
        <position position="1"/>
    </location>
</feature>
<name>A0AAD7ZAE0_DIPPU</name>
<protein>
    <submittedName>
        <fullName evidence="2">Uncharacterized protein</fullName>
    </submittedName>
</protein>
<proteinExistence type="predicted"/>
<evidence type="ECO:0000313" key="2">
    <source>
        <dbReference type="EMBL" id="KAJ9576735.1"/>
    </source>
</evidence>
<dbReference type="AlphaFoldDB" id="A0AAD7ZAE0"/>
<evidence type="ECO:0000256" key="1">
    <source>
        <dbReference type="SAM" id="Phobius"/>
    </source>
</evidence>
<keyword evidence="1" id="KW-1133">Transmembrane helix</keyword>
<accession>A0AAD7ZAE0</accession>
<dbReference type="EMBL" id="JASPKZ010009448">
    <property type="protein sequence ID" value="KAJ9576735.1"/>
    <property type="molecule type" value="Genomic_DNA"/>
</dbReference>
<keyword evidence="3" id="KW-1185">Reference proteome</keyword>
<gene>
    <name evidence="2" type="ORF">L9F63_025368</name>
</gene>
<feature type="transmembrane region" description="Helical" evidence="1">
    <location>
        <begin position="33"/>
        <end position="51"/>
    </location>
</feature>
<feature type="non-terminal residue" evidence="2">
    <location>
        <position position="75"/>
    </location>
</feature>
<comment type="caution">
    <text evidence="2">The sequence shown here is derived from an EMBL/GenBank/DDBJ whole genome shotgun (WGS) entry which is preliminary data.</text>
</comment>
<sequence length="75" mass="8683">GSFRHIETHYLLIFFSTDVYEEFHGVATNGKRVYCKLLVCGVITCILNLFYSSPVTQFQESVNVTELTIPRFYIL</sequence>
<reference evidence="2" key="1">
    <citation type="journal article" date="2023" name="IScience">
        <title>Live-bearing cockroach genome reveals convergent evolutionary mechanisms linked to viviparity in insects and beyond.</title>
        <authorList>
            <person name="Fouks B."/>
            <person name="Harrison M.C."/>
            <person name="Mikhailova A.A."/>
            <person name="Marchal E."/>
            <person name="English S."/>
            <person name="Carruthers M."/>
            <person name="Jennings E.C."/>
            <person name="Chiamaka E.L."/>
            <person name="Frigard R.A."/>
            <person name="Pippel M."/>
            <person name="Attardo G.M."/>
            <person name="Benoit J.B."/>
            <person name="Bornberg-Bauer E."/>
            <person name="Tobe S.S."/>
        </authorList>
    </citation>
    <scope>NUCLEOTIDE SEQUENCE</scope>
    <source>
        <strain evidence="2">Stay&amp;Tobe</strain>
    </source>
</reference>
<evidence type="ECO:0000313" key="3">
    <source>
        <dbReference type="Proteomes" id="UP001233999"/>
    </source>
</evidence>
<keyword evidence="1" id="KW-0812">Transmembrane</keyword>
<organism evidence="2 3">
    <name type="scientific">Diploptera punctata</name>
    <name type="common">Pacific beetle cockroach</name>
    <dbReference type="NCBI Taxonomy" id="6984"/>
    <lineage>
        <taxon>Eukaryota</taxon>
        <taxon>Metazoa</taxon>
        <taxon>Ecdysozoa</taxon>
        <taxon>Arthropoda</taxon>
        <taxon>Hexapoda</taxon>
        <taxon>Insecta</taxon>
        <taxon>Pterygota</taxon>
        <taxon>Neoptera</taxon>
        <taxon>Polyneoptera</taxon>
        <taxon>Dictyoptera</taxon>
        <taxon>Blattodea</taxon>
        <taxon>Blaberoidea</taxon>
        <taxon>Blaberidae</taxon>
        <taxon>Diplopterinae</taxon>
        <taxon>Diploptera</taxon>
    </lineage>
</organism>
<reference evidence="2" key="2">
    <citation type="submission" date="2023-05" db="EMBL/GenBank/DDBJ databases">
        <authorList>
            <person name="Fouks B."/>
        </authorList>
    </citation>
    <scope>NUCLEOTIDE SEQUENCE</scope>
    <source>
        <strain evidence="2">Stay&amp;Tobe</strain>
        <tissue evidence="2">Testes</tissue>
    </source>
</reference>
<dbReference type="Proteomes" id="UP001233999">
    <property type="component" value="Unassembled WGS sequence"/>
</dbReference>